<feature type="domain" description="G-protein coupled receptors family 3 profile" evidence="11">
    <location>
        <begin position="446"/>
        <end position="646"/>
    </location>
</feature>
<dbReference type="SUPFAM" id="SSF53822">
    <property type="entry name" value="Periplasmic binding protein-like I"/>
    <property type="match status" value="1"/>
</dbReference>
<evidence type="ECO:0000256" key="8">
    <source>
        <dbReference type="ARBA" id="ARBA00023224"/>
    </source>
</evidence>
<dbReference type="InterPro" id="IPR001828">
    <property type="entry name" value="ANF_lig-bd_rcpt"/>
</dbReference>
<dbReference type="PRINTS" id="PR01177">
    <property type="entry name" value="GABAB1RECPTR"/>
</dbReference>
<evidence type="ECO:0000256" key="10">
    <source>
        <dbReference type="SAM" id="Phobius"/>
    </source>
</evidence>
<evidence type="ECO:0000313" key="13">
    <source>
        <dbReference type="EnsemblMetazoa" id="CapteP104199"/>
    </source>
</evidence>
<evidence type="ECO:0000256" key="6">
    <source>
        <dbReference type="ARBA" id="ARBA00023170"/>
    </source>
</evidence>
<dbReference type="PROSITE" id="PS50259">
    <property type="entry name" value="G_PROTEIN_RECEP_F3_4"/>
    <property type="match status" value="1"/>
</dbReference>
<dbReference type="InterPro" id="IPR002455">
    <property type="entry name" value="GPCR3_GABA-B"/>
</dbReference>
<dbReference type="InterPro" id="IPR028082">
    <property type="entry name" value="Peripla_BP_I"/>
</dbReference>
<feature type="transmembrane region" description="Helical" evidence="10">
    <location>
        <begin position="598"/>
        <end position="615"/>
    </location>
</feature>
<dbReference type="GO" id="GO:0038039">
    <property type="term" value="C:G protein-coupled receptor heterodimeric complex"/>
    <property type="evidence" value="ECO:0007669"/>
    <property type="project" value="TreeGrafter"/>
</dbReference>
<accession>R7VBK7</accession>
<feature type="compositionally biased region" description="Polar residues" evidence="9">
    <location>
        <begin position="718"/>
        <end position="727"/>
    </location>
</feature>
<dbReference type="GO" id="GO:0004965">
    <property type="term" value="F:G protein-coupled GABA receptor activity"/>
    <property type="evidence" value="ECO:0007669"/>
    <property type="project" value="InterPro"/>
</dbReference>
<dbReference type="PANTHER" id="PTHR10519:SF20">
    <property type="entry name" value="G-PROTEIN COUPLED RECEPTOR 156-RELATED"/>
    <property type="match status" value="1"/>
</dbReference>
<keyword evidence="14" id="KW-1185">Reference proteome</keyword>
<reference evidence="13" key="3">
    <citation type="submission" date="2015-06" db="UniProtKB">
        <authorList>
            <consortium name="EnsemblMetazoa"/>
        </authorList>
    </citation>
    <scope>IDENTIFICATION</scope>
</reference>
<evidence type="ECO:0000256" key="7">
    <source>
        <dbReference type="ARBA" id="ARBA00023180"/>
    </source>
</evidence>
<proteinExistence type="predicted"/>
<dbReference type="EnsemblMetazoa" id="CapteT104199">
    <property type="protein sequence ID" value="CapteP104199"/>
    <property type="gene ID" value="CapteG104199"/>
</dbReference>
<feature type="non-terminal residue" evidence="12">
    <location>
        <position position="1"/>
    </location>
</feature>
<name>R7VBK7_CAPTE</name>
<feature type="transmembrane region" description="Helical" evidence="10">
    <location>
        <begin position="418"/>
        <end position="438"/>
    </location>
</feature>
<keyword evidence="3 10" id="KW-1133">Transmembrane helix</keyword>
<dbReference type="PANTHER" id="PTHR10519">
    <property type="entry name" value="GABA-B RECEPTOR"/>
    <property type="match status" value="1"/>
</dbReference>
<dbReference type="Proteomes" id="UP000014760">
    <property type="component" value="Unassembled WGS sequence"/>
</dbReference>
<evidence type="ECO:0000256" key="5">
    <source>
        <dbReference type="ARBA" id="ARBA00023136"/>
    </source>
</evidence>
<evidence type="ECO:0000259" key="11">
    <source>
        <dbReference type="PROSITE" id="PS50259"/>
    </source>
</evidence>
<keyword evidence="2 10" id="KW-0812">Transmembrane</keyword>
<evidence type="ECO:0000256" key="3">
    <source>
        <dbReference type="ARBA" id="ARBA00022989"/>
    </source>
</evidence>
<feature type="transmembrane region" description="Helical" evidence="10">
    <location>
        <begin position="458"/>
        <end position="478"/>
    </location>
</feature>
<keyword evidence="4" id="KW-0297">G-protein coupled receptor</keyword>
<evidence type="ECO:0000256" key="2">
    <source>
        <dbReference type="ARBA" id="ARBA00022692"/>
    </source>
</evidence>
<dbReference type="CDD" id="cd06366">
    <property type="entry name" value="PBP1_GABAb_receptor"/>
    <property type="match status" value="1"/>
</dbReference>
<evidence type="ECO:0000313" key="12">
    <source>
        <dbReference type="EMBL" id="ELU15952.1"/>
    </source>
</evidence>
<dbReference type="CDD" id="cd15047">
    <property type="entry name" value="7tmC_GABA-B-like"/>
    <property type="match status" value="1"/>
</dbReference>
<keyword evidence="8" id="KW-0807">Transducer</keyword>
<reference evidence="14" key="1">
    <citation type="submission" date="2012-12" db="EMBL/GenBank/DDBJ databases">
        <authorList>
            <person name="Hellsten U."/>
            <person name="Grimwood J."/>
            <person name="Chapman J.A."/>
            <person name="Shapiro H."/>
            <person name="Aerts A."/>
            <person name="Otillar R.P."/>
            <person name="Terry A.Y."/>
            <person name="Boore J.L."/>
            <person name="Simakov O."/>
            <person name="Marletaz F."/>
            <person name="Cho S.-J."/>
            <person name="Edsinger-Gonzales E."/>
            <person name="Havlak P."/>
            <person name="Kuo D.-H."/>
            <person name="Larsson T."/>
            <person name="Lv J."/>
            <person name="Arendt D."/>
            <person name="Savage R."/>
            <person name="Osoegawa K."/>
            <person name="de Jong P."/>
            <person name="Lindberg D.R."/>
            <person name="Seaver E.C."/>
            <person name="Weisblat D.A."/>
            <person name="Putnam N.H."/>
            <person name="Grigoriev I.V."/>
            <person name="Rokhsar D.S."/>
        </authorList>
    </citation>
    <scope>NUCLEOTIDE SEQUENCE</scope>
    <source>
        <strain evidence="14">I ESC-2004</strain>
    </source>
</reference>
<keyword evidence="6" id="KW-0675">Receptor</keyword>
<evidence type="ECO:0000256" key="4">
    <source>
        <dbReference type="ARBA" id="ARBA00023040"/>
    </source>
</evidence>
<feature type="transmembrane region" description="Helical" evidence="10">
    <location>
        <begin position="499"/>
        <end position="520"/>
    </location>
</feature>
<dbReference type="HOGENOM" id="CLU_005240_3_1_1"/>
<keyword evidence="5 10" id="KW-0472">Membrane</keyword>
<organism evidence="12">
    <name type="scientific">Capitella teleta</name>
    <name type="common">Polychaete worm</name>
    <dbReference type="NCBI Taxonomy" id="283909"/>
    <lineage>
        <taxon>Eukaryota</taxon>
        <taxon>Metazoa</taxon>
        <taxon>Spiralia</taxon>
        <taxon>Lophotrochozoa</taxon>
        <taxon>Annelida</taxon>
        <taxon>Polychaeta</taxon>
        <taxon>Sedentaria</taxon>
        <taxon>Scolecida</taxon>
        <taxon>Capitellidae</taxon>
        <taxon>Capitella</taxon>
    </lineage>
</organism>
<dbReference type="PRINTS" id="PR01176">
    <property type="entry name" value="GABABRECEPTR"/>
</dbReference>
<feature type="transmembrane region" description="Helical" evidence="10">
    <location>
        <begin position="370"/>
        <end position="391"/>
    </location>
</feature>
<gene>
    <name evidence="12" type="ORF">CAPTEDRAFT_104199</name>
</gene>
<dbReference type="Pfam" id="PF01094">
    <property type="entry name" value="ANF_receptor"/>
    <property type="match status" value="1"/>
</dbReference>
<evidence type="ECO:0000256" key="9">
    <source>
        <dbReference type="SAM" id="MobiDB-lite"/>
    </source>
</evidence>
<sequence>QCQRGPGISAAFHQLYGPNQIIMILGPSCSPVAHPLSEAIIHWHLTFISPVVASDGFRNRQLYPRVFRLFSSDVSMVPARLEIIKTFGWTKIALLCMNSELFTMVRNLLIGGAGGTMSGVGDPRACSANQYFSLLTFQKADARIIFAGFYPGVGINVLCAAYRAGFYGSKILWIMNSWIENNWVTKRASKTKCTAEQLLMTLGNALYVGQMLFNPAKGVDVFGRNQSSLDEEFFGLFNNTEPEGSTFRILTYDSMIVAGMALNCTLTKLIESGSHKRLQDFSYKNLEMANMITDCVSNTSFSGLSGKITFNEAGSTQPNIIIQQQQDIGYYLSEQNELIWMNGGPIWPDGKPPVDSKVIMLKQMHVSRPLYISMSVVACFGIMQAIAFLCFNVKTHRVLLRILHVSVYRLIKMSSPNINNLVLSGCMLTYITVLFAHVSGIDISVSAICTIRLCTYNIGFTMAFGALFAKTWRIHAILTSTKRKNNVNSPQLMIKDSSLMVMVAVIVLIVAAIIITWQTVDWYTEIQTNITLPMVSADKDVVVVSQMYRCYSKYNLYFTAALYGIQGIMMIFGAFLAWETRKVKLDALNDSKQIAISIYNVVVLSLLGAVISLAVDDDVNVTYGAISALQIMGTIITINTVFMPKVSSTQPWSSLNCSYPLWEIIVKIYIINLYTSLQVIAFKRGETATGPIMEPTMGDGSSRMDTMHHQRGLAGTSDPGSSKSSHK</sequence>
<dbReference type="Pfam" id="PF00003">
    <property type="entry name" value="7tm_3"/>
    <property type="match status" value="1"/>
</dbReference>
<evidence type="ECO:0000256" key="1">
    <source>
        <dbReference type="ARBA" id="ARBA00004141"/>
    </source>
</evidence>
<comment type="subcellular location">
    <subcellularLocation>
        <location evidence="1">Membrane</location>
        <topology evidence="1">Multi-pass membrane protein</topology>
    </subcellularLocation>
</comment>
<reference evidence="12 14" key="2">
    <citation type="journal article" date="2013" name="Nature">
        <title>Insights into bilaterian evolution from three spiralian genomes.</title>
        <authorList>
            <person name="Simakov O."/>
            <person name="Marletaz F."/>
            <person name="Cho S.J."/>
            <person name="Edsinger-Gonzales E."/>
            <person name="Havlak P."/>
            <person name="Hellsten U."/>
            <person name="Kuo D.H."/>
            <person name="Larsson T."/>
            <person name="Lv J."/>
            <person name="Arendt D."/>
            <person name="Savage R."/>
            <person name="Osoegawa K."/>
            <person name="de Jong P."/>
            <person name="Grimwood J."/>
            <person name="Chapman J.A."/>
            <person name="Shapiro H."/>
            <person name="Aerts A."/>
            <person name="Otillar R.P."/>
            <person name="Terry A.Y."/>
            <person name="Boore J.L."/>
            <person name="Grigoriev I.V."/>
            <person name="Lindberg D.R."/>
            <person name="Seaver E.C."/>
            <person name="Weisblat D.A."/>
            <person name="Putnam N.H."/>
            <person name="Rokhsar D.S."/>
        </authorList>
    </citation>
    <scope>NUCLEOTIDE SEQUENCE</scope>
    <source>
        <strain evidence="12 14">I ESC-2004</strain>
    </source>
</reference>
<dbReference type="EMBL" id="KB293438">
    <property type="protein sequence ID" value="ELU15952.1"/>
    <property type="molecule type" value="Genomic_DNA"/>
</dbReference>
<feature type="region of interest" description="Disordered" evidence="9">
    <location>
        <begin position="692"/>
        <end position="727"/>
    </location>
</feature>
<feature type="transmembrane region" description="Helical" evidence="10">
    <location>
        <begin position="556"/>
        <end position="578"/>
    </location>
</feature>
<feature type="transmembrane region" description="Helical" evidence="10">
    <location>
        <begin position="621"/>
        <end position="642"/>
    </location>
</feature>
<dbReference type="AlphaFoldDB" id="R7VBK7"/>
<dbReference type="OrthoDB" id="10056676at2759"/>
<dbReference type="GO" id="GO:0007214">
    <property type="term" value="P:gamma-aminobutyric acid signaling pathway"/>
    <property type="evidence" value="ECO:0007669"/>
    <property type="project" value="TreeGrafter"/>
</dbReference>
<dbReference type="InterPro" id="IPR017978">
    <property type="entry name" value="GPCR_3_C"/>
</dbReference>
<protein>
    <recommendedName>
        <fullName evidence="11">G-protein coupled receptors family 3 profile domain-containing protein</fullName>
    </recommendedName>
</protein>
<dbReference type="STRING" id="283909.R7VBK7"/>
<keyword evidence="7" id="KW-0325">Glycoprotein</keyword>
<dbReference type="OMA" id="IWHINEV"/>
<evidence type="ECO:0000313" key="14">
    <source>
        <dbReference type="Proteomes" id="UP000014760"/>
    </source>
</evidence>
<dbReference type="EMBL" id="AMQN01004380">
    <property type="status" value="NOT_ANNOTATED_CDS"/>
    <property type="molecule type" value="Genomic_DNA"/>
</dbReference>
<dbReference type="Gene3D" id="3.40.50.2300">
    <property type="match status" value="2"/>
</dbReference>